<dbReference type="STRING" id="198616.SAMN05216193_1213"/>
<organism evidence="1 2">
    <name type="scientific">Pseudomonas jinjuensis</name>
    <dbReference type="NCBI Taxonomy" id="198616"/>
    <lineage>
        <taxon>Bacteria</taxon>
        <taxon>Pseudomonadati</taxon>
        <taxon>Pseudomonadota</taxon>
        <taxon>Gammaproteobacteria</taxon>
        <taxon>Pseudomonadales</taxon>
        <taxon>Pseudomonadaceae</taxon>
        <taxon>Pseudomonas</taxon>
    </lineage>
</organism>
<dbReference type="Gene3D" id="1.20.58.320">
    <property type="entry name" value="TPR-like"/>
    <property type="match status" value="1"/>
</dbReference>
<reference evidence="2" key="1">
    <citation type="submission" date="2016-10" db="EMBL/GenBank/DDBJ databases">
        <authorList>
            <person name="Varghese N."/>
            <person name="Submissions S."/>
        </authorList>
    </citation>
    <scope>NUCLEOTIDE SEQUENCE [LARGE SCALE GENOMIC DNA]</scope>
    <source>
        <strain evidence="2">JCM 21621</strain>
    </source>
</reference>
<sequence length="199" mass="22890">MAPWQPLLEWWFGDESTATAVAAQRQRLWFGKNACQDLDVDNRFGGLLRQALEGGLEDWSASAQGWLALILLLDQLPRMAFRDTPRAYAGDARAQRLVRRGLAEGLDRQLQPIERAFVYLVLEHAEDKSSQALSVELHQQLCDEVEAEEKPLFDDFLDWAVRHQRVVERFGRFPHRNAILGRACSEAEERFLREPGSRF</sequence>
<protein>
    <submittedName>
        <fullName evidence="1">Uncharacterized conserved protein, DUF924 family</fullName>
    </submittedName>
</protein>
<evidence type="ECO:0000313" key="2">
    <source>
        <dbReference type="Proteomes" id="UP000242957"/>
    </source>
</evidence>
<dbReference type="InterPro" id="IPR010323">
    <property type="entry name" value="DUF924"/>
</dbReference>
<name>A0A1H0PLF1_9PSED</name>
<dbReference type="Gene3D" id="1.25.40.10">
    <property type="entry name" value="Tetratricopeptide repeat domain"/>
    <property type="match status" value="1"/>
</dbReference>
<dbReference type="SUPFAM" id="SSF48452">
    <property type="entry name" value="TPR-like"/>
    <property type="match status" value="1"/>
</dbReference>
<dbReference type="Pfam" id="PF06041">
    <property type="entry name" value="DUF924"/>
    <property type="match status" value="1"/>
</dbReference>
<accession>A0A1H0PLF1</accession>
<dbReference type="InterPro" id="IPR011990">
    <property type="entry name" value="TPR-like_helical_dom_sf"/>
</dbReference>
<proteinExistence type="predicted"/>
<dbReference type="AlphaFoldDB" id="A0A1H0PLF1"/>
<dbReference type="EMBL" id="FNIJ01000021">
    <property type="protein sequence ID" value="SDP05610.1"/>
    <property type="molecule type" value="Genomic_DNA"/>
</dbReference>
<dbReference type="OrthoDB" id="7593450at2"/>
<evidence type="ECO:0000313" key="1">
    <source>
        <dbReference type="EMBL" id="SDP05610.1"/>
    </source>
</evidence>
<dbReference type="Proteomes" id="UP000242957">
    <property type="component" value="Unassembled WGS sequence"/>
</dbReference>
<gene>
    <name evidence="1" type="ORF">SAMN05216193_1213</name>
</gene>
<keyword evidence="2" id="KW-1185">Reference proteome</keyword>